<dbReference type="InterPro" id="IPR036322">
    <property type="entry name" value="WD40_repeat_dom_sf"/>
</dbReference>
<dbReference type="Gene3D" id="2.130.10.10">
    <property type="entry name" value="YVTN repeat-like/Quinoprotein amine dehydrogenase"/>
    <property type="match status" value="2"/>
</dbReference>
<proteinExistence type="predicted"/>
<dbReference type="PROSITE" id="PS50104">
    <property type="entry name" value="TIR"/>
    <property type="match status" value="1"/>
</dbReference>
<dbReference type="EMBL" id="JAVTLL010000034">
    <property type="protein sequence ID" value="MDT7846389.1"/>
    <property type="molecule type" value="Genomic_DNA"/>
</dbReference>
<gene>
    <name evidence="5" type="ORF">RQC66_37300</name>
</gene>
<protein>
    <submittedName>
        <fullName evidence="5">TIR domain-containing protein</fullName>
    </submittedName>
</protein>
<accession>A0ABU3M4G1</accession>
<dbReference type="SUPFAM" id="SSF52540">
    <property type="entry name" value="P-loop containing nucleoside triphosphate hydrolases"/>
    <property type="match status" value="1"/>
</dbReference>
<dbReference type="SMART" id="SM00320">
    <property type="entry name" value="WD40"/>
    <property type="match status" value="4"/>
</dbReference>
<dbReference type="InterPro" id="IPR000157">
    <property type="entry name" value="TIR_dom"/>
</dbReference>
<dbReference type="PROSITE" id="PS51419">
    <property type="entry name" value="RAB"/>
    <property type="match status" value="1"/>
</dbReference>
<dbReference type="PANTHER" id="PTHR19848">
    <property type="entry name" value="WD40 REPEAT PROTEIN"/>
    <property type="match status" value="1"/>
</dbReference>
<comment type="caution">
    <text evidence="5">The sequence shown here is derived from an EMBL/GenBank/DDBJ whole genome shotgun (WGS) entry which is preliminary data.</text>
</comment>
<dbReference type="Pfam" id="PF00400">
    <property type="entry name" value="WD40"/>
    <property type="match status" value="4"/>
</dbReference>
<keyword evidence="2" id="KW-0677">Repeat</keyword>
<dbReference type="Gene3D" id="3.40.50.10140">
    <property type="entry name" value="Toll/interleukin-1 receptor homology (TIR) domain"/>
    <property type="match status" value="1"/>
</dbReference>
<feature type="repeat" description="WD" evidence="3">
    <location>
        <begin position="68"/>
        <end position="109"/>
    </location>
</feature>
<evidence type="ECO:0000259" key="4">
    <source>
        <dbReference type="PROSITE" id="PS50104"/>
    </source>
</evidence>
<dbReference type="PROSITE" id="PS50082">
    <property type="entry name" value="WD_REPEATS_2"/>
    <property type="match status" value="4"/>
</dbReference>
<dbReference type="InterPro" id="IPR027417">
    <property type="entry name" value="P-loop_NTPase"/>
</dbReference>
<dbReference type="SUPFAM" id="SSF50978">
    <property type="entry name" value="WD40 repeat-like"/>
    <property type="match status" value="1"/>
</dbReference>
<dbReference type="SMART" id="SM00175">
    <property type="entry name" value="RAB"/>
    <property type="match status" value="1"/>
</dbReference>
<dbReference type="Gene3D" id="3.40.50.300">
    <property type="entry name" value="P-loop containing nucleotide triphosphate hydrolases"/>
    <property type="match status" value="1"/>
</dbReference>
<dbReference type="Pfam" id="PF13676">
    <property type="entry name" value="TIR_2"/>
    <property type="match status" value="1"/>
</dbReference>
<dbReference type="PANTHER" id="PTHR19848:SF8">
    <property type="entry name" value="F-BOX AND WD REPEAT DOMAIN CONTAINING 7"/>
    <property type="match status" value="1"/>
</dbReference>
<dbReference type="Pfam" id="PF08477">
    <property type="entry name" value="Roc"/>
    <property type="match status" value="1"/>
</dbReference>
<feature type="domain" description="TIR" evidence="4">
    <location>
        <begin position="1050"/>
        <end position="1177"/>
    </location>
</feature>
<sequence>MAEYGESSSTGVWLRRGLGQPPGEECGRFVAWSPDGALVAVPAAPDRVRVVHAESGTDVAVFEVPLLDTADRADVGHVSWAPDGSRFAGACGHGGVRIWDLEGLRPVQHLAANREWVFRVAWGNYRFGHLLASCGYDNTVRVWDVGDGRLQHTFEGHTDFVTDLAWMSDGLGIASSSADRTVQTWKTGPSVTSQPASLTGWETPDNVSCLAWSGHTGVLAFGTSRGAVGLRSPLPTVGPEQRSTTLEGHTDRVWNVAFSMDGKLMGTASDDGTVRLWRTDDWTTVAVVRLPRHDEADDAALRSRSQEHEDPIDWKWRTAPVLDFHPALPRFAVWTNHSGLSLWDYDLDRLLGQPAPVESVRYLTAKIVLVGDSGVGKTGLGWRLAHDEFREHASTHGQQFWVVDDVRTQRADGTDCEAVLWDLAGQHVYRPVHAIFLDNVDLALVLFDPTNRQEPMKGVEFWLQQLSGGSSLPPTVLVGARDDRGTSALPASDLEQFCQSRGISGGYVSTSAMTGSGVGALMELLRGQIQWERMTTTVTTATFKRIKEYVLALKERPDRSEVLVRPADLREQLQATDAGWRFTDDEMMTAVGHLENHGYVSVLRTSAGAQAILLAPEVLVDLASSIFLQADKHPQALGATSEASLLAGEYRFPELETLAPDERQVLVDAAVARFLEHNLCFRETLGAETLLIFPGLIKQKRPLYDAVETVDDMTYVVRGRVENVYAALVVLLGHTRRFTRVNYWQNQAQFEMGSGEICGLRLLQEREGEIELVLHYSETVPPYGRNAFQGLLEGFLYERHDVTVTPFPPVACGNGHKQDRTVVIGARRDRLGTMFCSRCGEPIALPDLDGPVALGEEDSRLVGTGRAAARLRGAYETRLVRVKSFRADRAVPRCYVSHLPEDAEWVAQLARDLRDAGVLVVEEVGDVQADDFVLAVVTRAYAREFARLGADAALIRERRRTRPGRSPRVAPLLRTGAAEAILPDELRGLLPGEFQDDVWYSRYVVALFDLVLTLYAIPFDHPAFGGLRSDMQLEALRFRLAVPEPLSTEQSAHVYLSYSWSEESNDLADELDYAFRERGLTMVRDRRDAGYKASIGRFMERIGEGRCVILVISDAYLKSQSCLFELLQVAQHGDFRGRVFPVVLPDARIHRAKDRVAYVRYWEEQIAELDEALKSVSSANLQGFREDMDLYTEIRAQLPRLADILRDMNALTVDLHRESAFTELFEAVLARLAV</sequence>
<evidence type="ECO:0000256" key="1">
    <source>
        <dbReference type="ARBA" id="ARBA00022574"/>
    </source>
</evidence>
<dbReference type="InterPro" id="IPR015943">
    <property type="entry name" value="WD40/YVTN_repeat-like_dom_sf"/>
</dbReference>
<dbReference type="SMART" id="SM00255">
    <property type="entry name" value="TIR"/>
    <property type="match status" value="1"/>
</dbReference>
<feature type="repeat" description="WD" evidence="3">
    <location>
        <begin position="154"/>
        <end position="186"/>
    </location>
</feature>
<name>A0ABU3M4G1_9ACTN</name>
<evidence type="ECO:0000256" key="2">
    <source>
        <dbReference type="ARBA" id="ARBA00022737"/>
    </source>
</evidence>
<dbReference type="CDD" id="cd00200">
    <property type="entry name" value="WD40"/>
    <property type="match status" value="1"/>
</dbReference>
<dbReference type="Proteomes" id="UP001257948">
    <property type="component" value="Unassembled WGS sequence"/>
</dbReference>
<dbReference type="RefSeq" id="WP_314206732.1">
    <property type="nucleotide sequence ID" value="NZ_JAVTLL010000034.1"/>
</dbReference>
<dbReference type="InterPro" id="IPR019775">
    <property type="entry name" value="WD40_repeat_CS"/>
</dbReference>
<dbReference type="InterPro" id="IPR035897">
    <property type="entry name" value="Toll_tir_struct_dom_sf"/>
</dbReference>
<dbReference type="SUPFAM" id="SSF52200">
    <property type="entry name" value="Toll/Interleukin receptor TIR domain"/>
    <property type="match status" value="1"/>
</dbReference>
<dbReference type="PROSITE" id="PS50294">
    <property type="entry name" value="WD_REPEATS_REGION"/>
    <property type="match status" value="2"/>
</dbReference>
<keyword evidence="1 3" id="KW-0853">WD repeat</keyword>
<evidence type="ECO:0000256" key="3">
    <source>
        <dbReference type="PROSITE-ProRule" id="PRU00221"/>
    </source>
</evidence>
<evidence type="ECO:0000313" key="5">
    <source>
        <dbReference type="EMBL" id="MDT7846389.1"/>
    </source>
</evidence>
<feature type="repeat" description="WD" evidence="3">
    <location>
        <begin position="246"/>
        <end position="287"/>
    </location>
</feature>
<feature type="repeat" description="WD" evidence="3">
    <location>
        <begin position="110"/>
        <end position="153"/>
    </location>
</feature>
<evidence type="ECO:0000313" key="6">
    <source>
        <dbReference type="Proteomes" id="UP001257948"/>
    </source>
</evidence>
<dbReference type="InterPro" id="IPR001680">
    <property type="entry name" value="WD40_rpt"/>
</dbReference>
<dbReference type="PRINTS" id="PR00449">
    <property type="entry name" value="RASTRNSFRMNG"/>
</dbReference>
<keyword evidence="6" id="KW-1185">Reference proteome</keyword>
<organism evidence="5 6">
    <name type="scientific">Streptomyces justiciae</name>
    <dbReference type="NCBI Taxonomy" id="2780140"/>
    <lineage>
        <taxon>Bacteria</taxon>
        <taxon>Bacillati</taxon>
        <taxon>Actinomycetota</taxon>
        <taxon>Actinomycetes</taxon>
        <taxon>Kitasatosporales</taxon>
        <taxon>Streptomycetaceae</taxon>
        <taxon>Streptomyces</taxon>
    </lineage>
</organism>
<reference evidence="6" key="1">
    <citation type="submission" date="2023-07" db="EMBL/GenBank/DDBJ databases">
        <title>Draft genome sequence of the endophytic actinobacterium Streptomyces justiciae WPN32, a potential antibiotic producer.</title>
        <authorList>
            <person name="Yasawong M."/>
            <person name="Pana W."/>
            <person name="Ganta P."/>
            <person name="Santapan N."/>
            <person name="Songngamsuk T."/>
            <person name="Phatcharaharikarn M."/>
            <person name="Kerdtoob S."/>
            <person name="Nantapong N."/>
        </authorList>
    </citation>
    <scope>NUCLEOTIDE SEQUENCE [LARGE SCALE GENOMIC DNA]</scope>
    <source>
        <strain evidence="6">WPN32</strain>
    </source>
</reference>
<dbReference type="PROSITE" id="PS00678">
    <property type="entry name" value="WD_REPEATS_1"/>
    <property type="match status" value="1"/>
</dbReference>